<evidence type="ECO:0000256" key="1">
    <source>
        <dbReference type="SAM" id="MobiDB-lite"/>
    </source>
</evidence>
<feature type="region of interest" description="Disordered" evidence="1">
    <location>
        <begin position="127"/>
        <end position="150"/>
    </location>
</feature>
<protein>
    <submittedName>
        <fullName evidence="3">Uncharacterized protein</fullName>
    </submittedName>
</protein>
<name>U5VTU7_9ACTN</name>
<dbReference type="eggNOG" id="ENOG50321WI">
    <property type="taxonomic scope" value="Bacteria"/>
</dbReference>
<feature type="transmembrane region" description="Helical" evidence="2">
    <location>
        <begin position="241"/>
        <end position="258"/>
    </location>
</feature>
<feature type="transmembrane region" description="Helical" evidence="2">
    <location>
        <begin position="154"/>
        <end position="172"/>
    </location>
</feature>
<dbReference type="EMBL" id="CP006272">
    <property type="protein sequence ID" value="AGZ40232.1"/>
    <property type="molecule type" value="Genomic_DNA"/>
</dbReference>
<keyword evidence="2" id="KW-0472">Membrane</keyword>
<evidence type="ECO:0000313" key="3">
    <source>
        <dbReference type="EMBL" id="AGZ40232.1"/>
    </source>
</evidence>
<evidence type="ECO:0000256" key="2">
    <source>
        <dbReference type="SAM" id="Phobius"/>
    </source>
</evidence>
<dbReference type="OrthoDB" id="3370420at2"/>
<feature type="transmembrane region" description="Helical" evidence="2">
    <location>
        <begin position="201"/>
        <end position="220"/>
    </location>
</feature>
<organism evidence="3 4">
    <name type="scientific">Actinoplanes friuliensis DSM 7358</name>
    <dbReference type="NCBI Taxonomy" id="1246995"/>
    <lineage>
        <taxon>Bacteria</taxon>
        <taxon>Bacillati</taxon>
        <taxon>Actinomycetota</taxon>
        <taxon>Actinomycetes</taxon>
        <taxon>Micromonosporales</taxon>
        <taxon>Micromonosporaceae</taxon>
        <taxon>Actinoplanes</taxon>
    </lineage>
</organism>
<dbReference type="PATRIC" id="fig|1246995.3.peg.1980"/>
<keyword evidence="2" id="KW-1133">Transmembrane helix</keyword>
<sequence>MRLRTLLLIAAAVLAALHVAGVLFARPVLPTAELLLTAALLVCAVLPWPPAGWHLPVATAALVIEAALTMPSPPSDAGYAWVVVDPSKIDRSAVWRAQLEGFAPVWAALFFVAVLLLAARRSSAGRRGFGARRSSDARRGRLASPDGSAGRRRGTLIAAIAGATLIAAYATVRVAEVVLDVHERAATRADSFDPTSMGLTAAWSVLPALLLGLAALTLAASTSRRPPPASDQPPASVRDRRLVACGAALLAISCLPWIDTGLEAAQLPYLAGDDTALFDHWAITPTMAMPQPVLAITTALQLTAYVLVVWGARTWQGAGGRP</sequence>
<dbReference type="KEGG" id="afs:AFR_09715"/>
<dbReference type="AlphaFoldDB" id="U5VTU7"/>
<accession>U5VTU7</accession>
<dbReference type="RefSeq" id="WP_023359908.1">
    <property type="nucleotide sequence ID" value="NC_022657.1"/>
</dbReference>
<proteinExistence type="predicted"/>
<dbReference type="Proteomes" id="UP000017746">
    <property type="component" value="Chromosome"/>
</dbReference>
<reference evidence="3 4" key="1">
    <citation type="journal article" date="2014" name="J. Biotechnol.">
        <title>Complete genome sequence of the actinobacterium Actinoplanes friuliensis HAG 010964, producer of the lipopeptide antibiotic friulimycin.</title>
        <authorList>
            <person name="Ruckert C."/>
            <person name="Szczepanowski R."/>
            <person name="Albersmeier A."/>
            <person name="Goesmann A."/>
            <person name="Fischer N."/>
            <person name="Steinkamper A."/>
            <person name="Puhler A."/>
            <person name="Biener R."/>
            <person name="Schwartz D."/>
            <person name="Kalinowski J."/>
        </authorList>
    </citation>
    <scope>NUCLEOTIDE SEQUENCE [LARGE SCALE GENOMIC DNA]</scope>
    <source>
        <strain evidence="3 4">DSM 7358</strain>
    </source>
</reference>
<dbReference type="HOGENOM" id="CLU_936323_0_0_11"/>
<dbReference type="STRING" id="1246995.AFR_09715"/>
<evidence type="ECO:0000313" key="4">
    <source>
        <dbReference type="Proteomes" id="UP000017746"/>
    </source>
</evidence>
<keyword evidence="2" id="KW-0812">Transmembrane</keyword>
<feature type="transmembrane region" description="Helical" evidence="2">
    <location>
        <begin position="101"/>
        <end position="119"/>
    </location>
</feature>
<feature type="transmembrane region" description="Helical" evidence="2">
    <location>
        <begin position="293"/>
        <end position="312"/>
    </location>
</feature>
<gene>
    <name evidence="3" type="ORF">AFR_09715</name>
</gene>
<keyword evidence="4" id="KW-1185">Reference proteome</keyword>